<evidence type="ECO:0000313" key="1">
    <source>
        <dbReference type="EMBL" id="KAL3513734.1"/>
    </source>
</evidence>
<dbReference type="AlphaFoldDB" id="A0ABD2Z2L0"/>
<proteinExistence type="predicted"/>
<keyword evidence="2" id="KW-1185">Reference proteome</keyword>
<sequence length="102" mass="11809">MRLLESIGIHSNKNELELLIGTKSLDPINFVFFHDLVIKGNNIVDQTKKLKEKENEDNHLERDLVKALRFSTCMGMDSFLVKNWRVHCAYWDYGMVGRIVGA</sequence>
<comment type="caution">
    <text evidence="1">The sequence shown here is derived from an EMBL/GenBank/DDBJ whole genome shotgun (WGS) entry which is preliminary data.</text>
</comment>
<protein>
    <submittedName>
        <fullName evidence="1">Uncharacterized protein</fullName>
    </submittedName>
</protein>
<name>A0ABD2Z2L0_9GENT</name>
<evidence type="ECO:0000313" key="2">
    <source>
        <dbReference type="Proteomes" id="UP001630127"/>
    </source>
</evidence>
<organism evidence="1 2">
    <name type="scientific">Cinchona calisaya</name>
    <dbReference type="NCBI Taxonomy" id="153742"/>
    <lineage>
        <taxon>Eukaryota</taxon>
        <taxon>Viridiplantae</taxon>
        <taxon>Streptophyta</taxon>
        <taxon>Embryophyta</taxon>
        <taxon>Tracheophyta</taxon>
        <taxon>Spermatophyta</taxon>
        <taxon>Magnoliopsida</taxon>
        <taxon>eudicotyledons</taxon>
        <taxon>Gunneridae</taxon>
        <taxon>Pentapetalae</taxon>
        <taxon>asterids</taxon>
        <taxon>lamiids</taxon>
        <taxon>Gentianales</taxon>
        <taxon>Rubiaceae</taxon>
        <taxon>Cinchonoideae</taxon>
        <taxon>Cinchoneae</taxon>
        <taxon>Cinchona</taxon>
    </lineage>
</organism>
<gene>
    <name evidence="1" type="ORF">ACH5RR_026451</name>
</gene>
<reference evidence="1 2" key="1">
    <citation type="submission" date="2024-11" db="EMBL/GenBank/DDBJ databases">
        <title>A near-complete genome assembly of Cinchona calisaya.</title>
        <authorList>
            <person name="Lian D.C."/>
            <person name="Zhao X.W."/>
            <person name="Wei L."/>
        </authorList>
    </citation>
    <scope>NUCLEOTIDE SEQUENCE [LARGE SCALE GENOMIC DNA]</scope>
    <source>
        <tissue evidence="1">Nenye</tissue>
    </source>
</reference>
<accession>A0ABD2Z2L0</accession>
<dbReference type="Proteomes" id="UP001630127">
    <property type="component" value="Unassembled WGS sequence"/>
</dbReference>
<dbReference type="EMBL" id="JBJUIK010000011">
    <property type="protein sequence ID" value="KAL3513734.1"/>
    <property type="molecule type" value="Genomic_DNA"/>
</dbReference>